<proteinExistence type="inferred from homology"/>
<feature type="region of interest" description="Disordered" evidence="4">
    <location>
        <begin position="1"/>
        <end position="69"/>
    </location>
</feature>
<dbReference type="GO" id="GO:0003941">
    <property type="term" value="F:L-serine ammonia-lyase activity"/>
    <property type="evidence" value="ECO:0007669"/>
    <property type="project" value="TreeGrafter"/>
</dbReference>
<gene>
    <name evidence="6" type="ORF">EHUX00137_LOCUS16018</name>
</gene>
<dbReference type="AlphaFoldDB" id="A0A6V2QKD2"/>
<evidence type="ECO:0000256" key="2">
    <source>
        <dbReference type="ARBA" id="ARBA00010869"/>
    </source>
</evidence>
<dbReference type="InterPro" id="IPR001926">
    <property type="entry name" value="TrpB-like_PALP"/>
</dbReference>
<dbReference type="GO" id="GO:0030378">
    <property type="term" value="F:serine racemase activity"/>
    <property type="evidence" value="ECO:0007669"/>
    <property type="project" value="TreeGrafter"/>
</dbReference>
<dbReference type="InterPro" id="IPR036052">
    <property type="entry name" value="TrpB-like_PALP_sf"/>
</dbReference>
<comment type="cofactor">
    <cofactor evidence="1">
        <name>pyridoxal 5'-phosphate</name>
        <dbReference type="ChEBI" id="CHEBI:597326"/>
    </cofactor>
</comment>
<dbReference type="PANTHER" id="PTHR43050:SF1">
    <property type="entry name" value="SERINE RACEMASE"/>
    <property type="match status" value="1"/>
</dbReference>
<keyword evidence="3" id="KW-0663">Pyridoxal phosphate</keyword>
<evidence type="ECO:0000313" key="6">
    <source>
        <dbReference type="EMBL" id="CAE0547117.1"/>
    </source>
</evidence>
<dbReference type="GO" id="GO:0030170">
    <property type="term" value="F:pyridoxal phosphate binding"/>
    <property type="evidence" value="ECO:0007669"/>
    <property type="project" value="TreeGrafter"/>
</dbReference>
<name>A0A6V2QKD2_EMIHU</name>
<dbReference type="SUPFAM" id="SSF53686">
    <property type="entry name" value="Tryptophan synthase beta subunit-like PLP-dependent enzymes"/>
    <property type="match status" value="1"/>
</dbReference>
<dbReference type="PANTHER" id="PTHR43050">
    <property type="entry name" value="SERINE / THREONINE RACEMASE FAMILY MEMBER"/>
    <property type="match status" value="1"/>
</dbReference>
<protein>
    <recommendedName>
        <fullName evidence="5">Tryptophan synthase beta chain-like PALP domain-containing protein</fullName>
    </recommendedName>
</protein>
<feature type="compositionally biased region" description="Polar residues" evidence="4">
    <location>
        <begin position="11"/>
        <end position="25"/>
    </location>
</feature>
<dbReference type="GO" id="GO:0000287">
    <property type="term" value="F:magnesium ion binding"/>
    <property type="evidence" value="ECO:0007669"/>
    <property type="project" value="TreeGrafter"/>
</dbReference>
<comment type="similarity">
    <text evidence="2">Belongs to the serine/threonine dehydratase family.</text>
</comment>
<evidence type="ECO:0000259" key="5">
    <source>
        <dbReference type="Pfam" id="PF00291"/>
    </source>
</evidence>
<dbReference type="GO" id="GO:0005524">
    <property type="term" value="F:ATP binding"/>
    <property type="evidence" value="ECO:0007669"/>
    <property type="project" value="TreeGrafter"/>
</dbReference>
<feature type="domain" description="Tryptophan synthase beta chain-like PALP" evidence="5">
    <location>
        <begin position="81"/>
        <end position="305"/>
    </location>
</feature>
<dbReference type="Gene3D" id="3.40.50.1100">
    <property type="match status" value="2"/>
</dbReference>
<reference evidence="6" key="1">
    <citation type="submission" date="2021-01" db="EMBL/GenBank/DDBJ databases">
        <authorList>
            <person name="Corre E."/>
            <person name="Pelletier E."/>
            <person name="Niang G."/>
            <person name="Scheremetjew M."/>
            <person name="Finn R."/>
            <person name="Kale V."/>
            <person name="Holt S."/>
            <person name="Cochrane G."/>
            <person name="Meng A."/>
            <person name="Brown T."/>
            <person name="Cohen L."/>
        </authorList>
    </citation>
    <scope>NUCLEOTIDE SEQUENCE</scope>
    <source>
        <strain evidence="6">379</strain>
    </source>
</reference>
<dbReference type="GO" id="GO:0018114">
    <property type="term" value="F:threonine racemase activity"/>
    <property type="evidence" value="ECO:0007669"/>
    <property type="project" value="TreeGrafter"/>
</dbReference>
<evidence type="ECO:0000256" key="3">
    <source>
        <dbReference type="ARBA" id="ARBA00022898"/>
    </source>
</evidence>
<dbReference type="GO" id="GO:0070179">
    <property type="term" value="P:D-serine biosynthetic process"/>
    <property type="evidence" value="ECO:0007669"/>
    <property type="project" value="TreeGrafter"/>
</dbReference>
<organism evidence="6">
    <name type="scientific">Emiliania huxleyi</name>
    <name type="common">Coccolithophore</name>
    <name type="synonym">Pontosphaera huxleyi</name>
    <dbReference type="NCBI Taxonomy" id="2903"/>
    <lineage>
        <taxon>Eukaryota</taxon>
        <taxon>Haptista</taxon>
        <taxon>Haptophyta</taxon>
        <taxon>Prymnesiophyceae</taxon>
        <taxon>Isochrysidales</taxon>
        <taxon>Noelaerhabdaceae</taxon>
        <taxon>Emiliania</taxon>
    </lineage>
</organism>
<dbReference type="EMBL" id="HBIR01021047">
    <property type="protein sequence ID" value="CAE0547117.1"/>
    <property type="molecule type" value="Transcribed_RNA"/>
</dbReference>
<evidence type="ECO:0000256" key="1">
    <source>
        <dbReference type="ARBA" id="ARBA00001933"/>
    </source>
</evidence>
<evidence type="ECO:0000256" key="4">
    <source>
        <dbReference type="SAM" id="MobiDB-lite"/>
    </source>
</evidence>
<dbReference type="Pfam" id="PF00291">
    <property type="entry name" value="PALP"/>
    <property type="match status" value="1"/>
</dbReference>
<accession>A0A6V2QKD2</accession>
<sequence length="321" mass="33161">MPPLAVPAISRPSTCSAPARSSTAVRLTPSLASTPPPPPSASCAIPQATTARLSPPRPPSEARTRSCPCHASRHRPRRCAAGVPCCVVVPRTTPGAKIDNMRRYGARVVLCEPTQSARSETAAAEAAAMGGAAFVHPYDDAAVLAGQGTIGLELAEELPQLDAVLVPVSGGGMVGGIAVALHALRPGVRVIAVEPKGKGLGRCLALSQRVLDPEAANGALDTIADAIRTKCLGPTPWAAASQLLDPAVLSVDDDQIRAAMRIALLELKQVVEPAGALTLAALLSPAFKQLREEHQLRHVAAIVCGGNIDLETLFLHVRTGP</sequence>